<dbReference type="InterPro" id="IPR058193">
    <property type="entry name" value="VanY/YodJ_core_dom"/>
</dbReference>
<dbReference type="InterPro" id="IPR052179">
    <property type="entry name" value="DD-CPase-like"/>
</dbReference>
<proteinExistence type="predicted"/>
<dbReference type="InterPro" id="IPR009045">
    <property type="entry name" value="Zn_M74/Hedgehog-like"/>
</dbReference>
<feature type="domain" description="D-alanyl-D-alanine carboxypeptidase-like core" evidence="1">
    <location>
        <begin position="89"/>
        <end position="217"/>
    </location>
</feature>
<evidence type="ECO:0000259" key="1">
    <source>
        <dbReference type="Pfam" id="PF02557"/>
    </source>
</evidence>
<sequence length="241" mass="27266">MITIAILKTEPMFQSSKAETSAVQVDTEKKERIPEFPSYEDTLHEHTVTNTESLLVLVNKERLLPPSYVPRDLVVPNVPRSPETSAKNVYMRKEAAQALEQLFTAAQAENLQLLAVSGYRSYEYQQKLYQRNIKTQGEEKTQAYSAPPGASEHQTGLAMDITSKAAQYQLNEAFGNTAEGQWLIKHAHEFGFIIRYNASKQSITGYAYEPWHIRYIGNPYASYLQSNNLTLEEATKQVVAK</sequence>
<keyword evidence="3" id="KW-1185">Reference proteome</keyword>
<dbReference type="InterPro" id="IPR003709">
    <property type="entry name" value="VanY-like_core_dom"/>
</dbReference>
<dbReference type="CDD" id="cd14852">
    <property type="entry name" value="LD-carboxypeptidase"/>
    <property type="match status" value="1"/>
</dbReference>
<dbReference type="PANTHER" id="PTHR34385:SF1">
    <property type="entry name" value="PEPTIDOGLYCAN L-ALANYL-D-GLUTAMATE ENDOPEPTIDASE CWLK"/>
    <property type="match status" value="1"/>
</dbReference>
<dbReference type="Proteomes" id="UP001218246">
    <property type="component" value="Unassembled WGS sequence"/>
</dbReference>
<organism evidence="2 3">
    <name type="scientific">Ectobacillus antri</name>
    <dbReference type="NCBI Taxonomy" id="2486280"/>
    <lineage>
        <taxon>Bacteria</taxon>
        <taxon>Bacillati</taxon>
        <taxon>Bacillota</taxon>
        <taxon>Bacilli</taxon>
        <taxon>Bacillales</taxon>
        <taxon>Bacillaceae</taxon>
        <taxon>Ectobacillus</taxon>
    </lineage>
</organism>
<evidence type="ECO:0000313" key="2">
    <source>
        <dbReference type="EMBL" id="MDG5753638.1"/>
    </source>
</evidence>
<protein>
    <submittedName>
        <fullName evidence="2">M15 family metallopeptidase</fullName>
    </submittedName>
</protein>
<name>A0ABT6H495_9BACI</name>
<accession>A0ABT6H495</accession>
<comment type="caution">
    <text evidence="2">The sequence shown here is derived from an EMBL/GenBank/DDBJ whole genome shotgun (WGS) entry which is preliminary data.</text>
</comment>
<dbReference type="SUPFAM" id="SSF55166">
    <property type="entry name" value="Hedgehog/DD-peptidase"/>
    <property type="match status" value="1"/>
</dbReference>
<dbReference type="RefSeq" id="WP_124564253.1">
    <property type="nucleotide sequence ID" value="NZ_JARRRY010000002.1"/>
</dbReference>
<dbReference type="Gene3D" id="3.30.1380.10">
    <property type="match status" value="1"/>
</dbReference>
<dbReference type="EMBL" id="JARULN010000003">
    <property type="protein sequence ID" value="MDG5753638.1"/>
    <property type="molecule type" value="Genomic_DNA"/>
</dbReference>
<reference evidence="2 3" key="1">
    <citation type="submission" date="2023-04" db="EMBL/GenBank/DDBJ databases">
        <title>Ectobacillus antri isolated from activated sludge.</title>
        <authorList>
            <person name="Yan P."/>
            <person name="Liu X."/>
        </authorList>
    </citation>
    <scope>NUCLEOTIDE SEQUENCE [LARGE SCALE GENOMIC DNA]</scope>
    <source>
        <strain evidence="2 3">C18H</strain>
    </source>
</reference>
<dbReference type="PANTHER" id="PTHR34385">
    <property type="entry name" value="D-ALANYL-D-ALANINE CARBOXYPEPTIDASE"/>
    <property type="match status" value="1"/>
</dbReference>
<dbReference type="Pfam" id="PF02557">
    <property type="entry name" value="VanY"/>
    <property type="match status" value="1"/>
</dbReference>
<evidence type="ECO:0000313" key="3">
    <source>
        <dbReference type="Proteomes" id="UP001218246"/>
    </source>
</evidence>
<gene>
    <name evidence="2" type="ORF">P6P90_06560</name>
</gene>